<dbReference type="AlphaFoldDB" id="D3B725"/>
<dbReference type="STRING" id="670386.D3B725"/>
<keyword evidence="9 15" id="KW-0227">DNA damage</keyword>
<dbReference type="Gene3D" id="3.30.40.10">
    <property type="entry name" value="Zinc/RING finger domain, C3HC4 (zinc finger)"/>
    <property type="match status" value="1"/>
</dbReference>
<dbReference type="InterPro" id="IPR036322">
    <property type="entry name" value="WD40_repeat_dom_sf"/>
</dbReference>
<evidence type="ECO:0000313" key="19">
    <source>
        <dbReference type="Proteomes" id="UP000001396"/>
    </source>
</evidence>
<dbReference type="PROSITE" id="PS50082">
    <property type="entry name" value="WD_REPEATS_2"/>
    <property type="match status" value="3"/>
</dbReference>
<protein>
    <recommendedName>
        <fullName evidence="15">Pre-mRNA-processing factor 19</fullName>
        <ecNumber evidence="15">2.3.2.27</ecNumber>
    </recommendedName>
</protein>
<dbReference type="CDD" id="cd16656">
    <property type="entry name" value="RING-Ubox_PRP19"/>
    <property type="match status" value="1"/>
</dbReference>
<dbReference type="Gene3D" id="2.130.10.10">
    <property type="entry name" value="YVTN repeat-like/Quinoprotein amine dehydrogenase"/>
    <property type="match status" value="1"/>
</dbReference>
<comment type="catalytic activity">
    <reaction evidence="15">
        <text>S-ubiquitinyl-[E2 ubiquitin-conjugating enzyme]-L-cysteine + [acceptor protein]-L-lysine = [E2 ubiquitin-conjugating enzyme]-L-cysteine + N(6)-ubiquitinyl-[acceptor protein]-L-lysine.</text>
        <dbReference type="EC" id="2.3.2.27"/>
    </reaction>
</comment>
<keyword evidence="8" id="KW-0677">Repeat</keyword>
<dbReference type="GO" id="GO:0070534">
    <property type="term" value="P:protein K63-linked ubiquitination"/>
    <property type="evidence" value="ECO:0007669"/>
    <property type="project" value="UniProtKB-UniRule"/>
</dbReference>
<dbReference type="EC" id="2.3.2.27" evidence="15"/>
<dbReference type="SUPFAM" id="SSF57850">
    <property type="entry name" value="RING/U-box"/>
    <property type="match status" value="1"/>
</dbReference>
<gene>
    <name evidence="18" type="primary">prp19</name>
    <name evidence="18" type="ORF">PPL_04257</name>
</gene>
<dbReference type="Pfam" id="PF08606">
    <property type="entry name" value="Prp19"/>
    <property type="match status" value="1"/>
</dbReference>
<dbReference type="GO" id="GO:0000398">
    <property type="term" value="P:mRNA splicing, via spliceosome"/>
    <property type="evidence" value="ECO:0007669"/>
    <property type="project" value="InterPro"/>
</dbReference>
<comment type="subunit">
    <text evidence="15">Homotetramer.</text>
</comment>
<dbReference type="PROSITE" id="PS51698">
    <property type="entry name" value="U_BOX"/>
    <property type="match status" value="1"/>
</dbReference>
<keyword evidence="5 15" id="KW-0507">mRNA processing</keyword>
<dbReference type="PANTHER" id="PTHR43995">
    <property type="entry name" value="PRE-MRNA-PROCESSING FACTOR 19"/>
    <property type="match status" value="1"/>
</dbReference>
<accession>D3B725</accession>
<feature type="domain" description="U-box" evidence="17">
    <location>
        <begin position="1"/>
        <end position="78"/>
    </location>
</feature>
<keyword evidence="11 15" id="KW-0508">mRNA splicing</keyword>
<dbReference type="InterPro" id="IPR003613">
    <property type="entry name" value="Ubox_domain"/>
</dbReference>
<comment type="pathway">
    <text evidence="2 15">Protein modification; protein ubiquitination.</text>
</comment>
<keyword evidence="13 15" id="KW-0539">Nucleus</keyword>
<comment type="subcellular location">
    <subcellularLocation>
        <location evidence="1 15">Nucleus</location>
    </subcellularLocation>
</comment>
<dbReference type="InParanoid" id="D3B725"/>
<dbReference type="GO" id="GO:0071006">
    <property type="term" value="C:U2-type catalytic step 1 spliceosome"/>
    <property type="evidence" value="ECO:0007669"/>
    <property type="project" value="TreeGrafter"/>
</dbReference>
<dbReference type="PROSITE" id="PS50294">
    <property type="entry name" value="WD_REPEATS_REGION"/>
    <property type="match status" value="3"/>
</dbReference>
<evidence type="ECO:0000256" key="15">
    <source>
        <dbReference type="RuleBase" id="RU367101"/>
    </source>
</evidence>
<dbReference type="FunFam" id="3.30.40.10:FF:000027">
    <property type="entry name" value="Pre-mRNA-processing factor 19, putative"/>
    <property type="match status" value="1"/>
</dbReference>
<evidence type="ECO:0000256" key="8">
    <source>
        <dbReference type="ARBA" id="ARBA00022737"/>
    </source>
</evidence>
<reference evidence="18 19" key="1">
    <citation type="journal article" date="2011" name="Genome Res.">
        <title>Phylogeny-wide analysis of social amoeba genomes highlights ancient origins for complex intercellular communication.</title>
        <authorList>
            <person name="Heidel A.J."/>
            <person name="Lawal H.M."/>
            <person name="Felder M."/>
            <person name="Schilde C."/>
            <person name="Helps N.R."/>
            <person name="Tunggal B."/>
            <person name="Rivero F."/>
            <person name="John U."/>
            <person name="Schleicher M."/>
            <person name="Eichinger L."/>
            <person name="Platzer M."/>
            <person name="Noegel A.A."/>
            <person name="Schaap P."/>
            <person name="Gloeckner G."/>
        </authorList>
    </citation>
    <scope>NUCLEOTIDE SEQUENCE [LARGE SCALE GENOMIC DNA]</scope>
    <source>
        <strain evidence="19">ATCC 26659 / Pp 5 / PN500</strain>
    </source>
</reference>
<evidence type="ECO:0000313" key="18">
    <source>
        <dbReference type="EMBL" id="EFA82568.1"/>
    </source>
</evidence>
<evidence type="ECO:0000256" key="13">
    <source>
        <dbReference type="ARBA" id="ARBA00023242"/>
    </source>
</evidence>
<dbReference type="SUPFAM" id="SSF50978">
    <property type="entry name" value="WD40 repeat-like"/>
    <property type="match status" value="1"/>
</dbReference>
<dbReference type="FunCoup" id="D3B725">
    <property type="interactions" value="1048"/>
</dbReference>
<dbReference type="InterPro" id="IPR055340">
    <property type="entry name" value="RING-Ubox_PRP19"/>
</dbReference>
<evidence type="ECO:0000256" key="1">
    <source>
        <dbReference type="ARBA" id="ARBA00004123"/>
    </source>
</evidence>
<keyword evidence="19" id="KW-1185">Reference proteome</keyword>
<dbReference type="GO" id="GO:0006281">
    <property type="term" value="P:DNA repair"/>
    <property type="evidence" value="ECO:0007669"/>
    <property type="project" value="UniProtKB-KW"/>
</dbReference>
<dbReference type="InterPro" id="IPR013915">
    <property type="entry name" value="Prp19_cc"/>
</dbReference>
<dbReference type="GeneID" id="31359744"/>
<evidence type="ECO:0000256" key="3">
    <source>
        <dbReference type="ARBA" id="ARBA00006388"/>
    </source>
</evidence>
<sequence>MICSISGDVPQEPVVSIKTGNVYEKRLIEKYIDTNGREPTTGEPLSITDIVVISKQSMSGGGVGGAKPRTSNATSIPSMLQMFQNEWDALMLETFTLKQQFEQVRQELAHSLYQYDASCRVIARLIKERDQARNALANAKIKVDSNNSQDSMLIDDLSEQDIKRITEKTQELTQKRKKRSIPVDLPKAQEVEAMSVLLSTNVNNTAGSLGCLDYHANQTLVATGSNDGLATLYDVDKSAVVTTFKGHQKKVNRVLFHPTEQVVCSSGVDKTVRVWNHNGQQLHNIKKHAGDVCGLTMHPLGDYVVSASTDATWAMHNILTGQTLITVTPEDNGGYHCAQYHPDGQVVGLGTHDKKIAIVTVNSKKCEIVLAEHNQFVNSIAFSENGYHMASSDSNTVKIWDLRRTEKSIKTIDFTDGQIGNISWDPSGTYLAIAGSVISIYNHKGKREFDQVKTFSDSIVYTDIKWSTNSKYFLTTSDDSTLKMWGNQ</sequence>
<comment type="similarity">
    <text evidence="3 15">Belongs to the WD repeat PRP19 family.</text>
</comment>
<feature type="repeat" description="WD" evidence="14">
    <location>
        <begin position="370"/>
        <end position="410"/>
    </location>
</feature>
<dbReference type="GO" id="GO:0061630">
    <property type="term" value="F:ubiquitin protein ligase activity"/>
    <property type="evidence" value="ECO:0007669"/>
    <property type="project" value="UniProtKB-UniRule"/>
</dbReference>
<dbReference type="RefSeq" id="XP_020434685.1">
    <property type="nucleotide sequence ID" value="XM_020575165.1"/>
</dbReference>
<dbReference type="InterPro" id="IPR015943">
    <property type="entry name" value="WD40/YVTN_repeat-like_dom_sf"/>
</dbReference>
<keyword evidence="12 15" id="KW-0234">DNA repair</keyword>
<evidence type="ECO:0000256" key="5">
    <source>
        <dbReference type="ARBA" id="ARBA00022664"/>
    </source>
</evidence>
<name>D3B725_HETP5</name>
<dbReference type="CDD" id="cd00200">
    <property type="entry name" value="WD40"/>
    <property type="match status" value="1"/>
</dbReference>
<dbReference type="Proteomes" id="UP000001396">
    <property type="component" value="Unassembled WGS sequence"/>
</dbReference>
<dbReference type="EMBL" id="ADBJ01000018">
    <property type="protein sequence ID" value="EFA82568.1"/>
    <property type="molecule type" value="Genomic_DNA"/>
</dbReference>
<feature type="repeat" description="WD" evidence="14">
    <location>
        <begin position="464"/>
        <end position="488"/>
    </location>
</feature>
<proteinExistence type="inferred from homology"/>
<keyword evidence="10 15" id="KW-0833">Ubl conjugation pathway</keyword>
<feature type="repeat" description="WD" evidence="14">
    <location>
        <begin position="244"/>
        <end position="276"/>
    </location>
</feature>
<dbReference type="SMART" id="SM00504">
    <property type="entry name" value="Ubox"/>
    <property type="match status" value="1"/>
</dbReference>
<dbReference type="PANTHER" id="PTHR43995:SF1">
    <property type="entry name" value="PRE-MRNA-PROCESSING FACTOR 19"/>
    <property type="match status" value="1"/>
</dbReference>
<feature type="coiled-coil region" evidence="16">
    <location>
        <begin position="122"/>
        <end position="149"/>
    </location>
</feature>
<dbReference type="Pfam" id="PF00400">
    <property type="entry name" value="WD40"/>
    <property type="match status" value="5"/>
</dbReference>
<dbReference type="InterPro" id="IPR038959">
    <property type="entry name" value="Prp19"/>
</dbReference>
<keyword evidence="4 14" id="KW-0853">WD repeat</keyword>
<dbReference type="InterPro" id="IPR013083">
    <property type="entry name" value="Znf_RING/FYVE/PHD"/>
</dbReference>
<evidence type="ECO:0000256" key="16">
    <source>
        <dbReference type="SAM" id="Coils"/>
    </source>
</evidence>
<evidence type="ECO:0000256" key="14">
    <source>
        <dbReference type="PROSITE-ProRule" id="PRU00221"/>
    </source>
</evidence>
<dbReference type="UniPathway" id="UPA00143"/>
<dbReference type="InterPro" id="IPR001680">
    <property type="entry name" value="WD40_rpt"/>
</dbReference>
<evidence type="ECO:0000256" key="4">
    <source>
        <dbReference type="ARBA" id="ARBA00022574"/>
    </source>
</evidence>
<comment type="function">
    <text evidence="15">Ubiquitin-protein ligase which is mainly involved pre-mRNA splicing and DNA repair. Required for pre-mRNA splicing as component of the spliceosome.</text>
</comment>
<evidence type="ECO:0000256" key="11">
    <source>
        <dbReference type="ARBA" id="ARBA00023187"/>
    </source>
</evidence>
<evidence type="ECO:0000259" key="17">
    <source>
        <dbReference type="PROSITE" id="PS51698"/>
    </source>
</evidence>
<evidence type="ECO:0000256" key="10">
    <source>
        <dbReference type="ARBA" id="ARBA00022786"/>
    </source>
</evidence>
<evidence type="ECO:0000256" key="2">
    <source>
        <dbReference type="ARBA" id="ARBA00004906"/>
    </source>
</evidence>
<keyword evidence="7 15" id="KW-0747">Spliceosome</keyword>
<comment type="caution">
    <text evidence="18">The sequence shown here is derived from an EMBL/GenBank/DDBJ whole genome shotgun (WGS) entry which is preliminary data.</text>
</comment>
<organism evidence="18 19">
    <name type="scientific">Heterostelium pallidum (strain ATCC 26659 / Pp 5 / PN500)</name>
    <name type="common">Cellular slime mold</name>
    <name type="synonym">Polysphondylium pallidum</name>
    <dbReference type="NCBI Taxonomy" id="670386"/>
    <lineage>
        <taxon>Eukaryota</taxon>
        <taxon>Amoebozoa</taxon>
        <taxon>Evosea</taxon>
        <taxon>Eumycetozoa</taxon>
        <taxon>Dictyostelia</taxon>
        <taxon>Acytosteliales</taxon>
        <taxon>Acytosteliaceae</taxon>
        <taxon>Heterostelium</taxon>
    </lineage>
</organism>
<keyword evidence="16" id="KW-0175">Coiled coil</keyword>
<evidence type="ECO:0000256" key="12">
    <source>
        <dbReference type="ARBA" id="ARBA00023204"/>
    </source>
</evidence>
<evidence type="ECO:0000256" key="9">
    <source>
        <dbReference type="ARBA" id="ARBA00022763"/>
    </source>
</evidence>
<dbReference type="GO" id="GO:0005737">
    <property type="term" value="C:cytoplasm"/>
    <property type="evidence" value="ECO:0007669"/>
    <property type="project" value="TreeGrafter"/>
</dbReference>
<evidence type="ECO:0000256" key="6">
    <source>
        <dbReference type="ARBA" id="ARBA00022679"/>
    </source>
</evidence>
<dbReference type="SMART" id="SM00320">
    <property type="entry name" value="WD40"/>
    <property type="match status" value="7"/>
</dbReference>
<keyword evidence="6 15" id="KW-0808">Transferase</keyword>
<dbReference type="OMA" id="PIEDAWE"/>
<dbReference type="GO" id="GO:0000974">
    <property type="term" value="C:Prp19 complex"/>
    <property type="evidence" value="ECO:0007669"/>
    <property type="project" value="UniProtKB-UniRule"/>
</dbReference>
<evidence type="ECO:0000256" key="7">
    <source>
        <dbReference type="ARBA" id="ARBA00022728"/>
    </source>
</evidence>